<accession>A0A1H8CIT2</accession>
<evidence type="ECO:0000313" key="2">
    <source>
        <dbReference type="EMBL" id="SEM95013.1"/>
    </source>
</evidence>
<evidence type="ECO:0000256" key="1">
    <source>
        <dbReference type="SAM" id="MobiDB-lite"/>
    </source>
</evidence>
<gene>
    <name evidence="2" type="ORF">SAMN05444354_12693</name>
</gene>
<organism evidence="2 3">
    <name type="scientific">Stigmatella aurantiaca</name>
    <dbReference type="NCBI Taxonomy" id="41"/>
    <lineage>
        <taxon>Bacteria</taxon>
        <taxon>Pseudomonadati</taxon>
        <taxon>Myxococcota</taxon>
        <taxon>Myxococcia</taxon>
        <taxon>Myxococcales</taxon>
        <taxon>Cystobacterineae</taxon>
        <taxon>Archangiaceae</taxon>
        <taxon>Stigmatella</taxon>
    </lineage>
</organism>
<evidence type="ECO:0000313" key="3">
    <source>
        <dbReference type="Proteomes" id="UP000182719"/>
    </source>
</evidence>
<sequence>MPVIGVKMCVCVRREVLQEGAPGLLTSRGPDGHLCPAQPLLQQAHLIGLLRVLGPLREQGPSFFSSRRSTPWCTTLSSRSTSACMGGQRLEAHAAIPWHEDTVRHQCVDEKLVLATLTAHPREAARQHTALQVLGEVPLHIPGQATPHLARFLQQRGQVVSHRLIQHRPLRPPAPVLPPVLPCLPLPSHTSPGYTLLVGSHGPPPSPLWECRAGQSYGTGARPLDRSRQKLRVAGSIPAAPTGEEHPCSSPFSK</sequence>
<dbReference type="AlphaFoldDB" id="A0A1H8CIT2"/>
<proteinExistence type="predicted"/>
<keyword evidence="3" id="KW-1185">Reference proteome</keyword>
<protein>
    <submittedName>
        <fullName evidence="2">Uncharacterized protein</fullName>
    </submittedName>
</protein>
<dbReference type="Proteomes" id="UP000182719">
    <property type="component" value="Unassembled WGS sequence"/>
</dbReference>
<reference evidence="3" key="1">
    <citation type="submission" date="2016-10" db="EMBL/GenBank/DDBJ databases">
        <authorList>
            <person name="Varghese N."/>
            <person name="Submissions S."/>
        </authorList>
    </citation>
    <scope>NUCLEOTIDE SEQUENCE [LARGE SCALE GENOMIC DNA]</scope>
    <source>
        <strain evidence="3">DSM 17044</strain>
    </source>
</reference>
<feature type="region of interest" description="Disordered" evidence="1">
    <location>
        <begin position="234"/>
        <end position="254"/>
    </location>
</feature>
<dbReference type="EMBL" id="FOAP01000026">
    <property type="protein sequence ID" value="SEM95013.1"/>
    <property type="molecule type" value="Genomic_DNA"/>
</dbReference>
<name>A0A1H8CIT2_STIAU</name>